<keyword evidence="2" id="KW-1185">Reference proteome</keyword>
<accession>A0A8H4KB42</accession>
<proteinExistence type="predicted"/>
<sequence length="236" mass="26159">MRYRNGEVSEATGYYWDRDTSTQPEGQLLRLDSRGNYLVDEYGRYFTAPEYKTFGVAACNPLLPIMVVDHDPLVTRGNWELLRVFHPPTVPGLSQVATESSNMGQGGGPLLYVAGRSPSWIPGLLPTTYKSPPRHGISRSSGLGGELPIILGLMALSASPDQNEMSNSSIDNVFLGHNRIFKHGAWTSSDAPKGHPLSASEDPRCFVVKVFYDPDNQYSTQEDLLSLEWERAIVRE</sequence>
<reference evidence="1" key="1">
    <citation type="submission" date="2020-01" db="EMBL/GenBank/DDBJ databases">
        <title>Identification and distribution of gene clusters putatively required for synthesis of sphingolipid metabolism inhibitors in phylogenetically diverse species of the filamentous fungus Fusarium.</title>
        <authorList>
            <person name="Kim H.-S."/>
            <person name="Busman M."/>
            <person name="Brown D.W."/>
            <person name="Divon H."/>
            <person name="Uhlig S."/>
            <person name="Proctor R.H."/>
        </authorList>
    </citation>
    <scope>NUCLEOTIDE SEQUENCE</scope>
    <source>
        <strain evidence="1">NRRL 53441</strain>
    </source>
</reference>
<name>A0A8H4KB42_9HYPO</name>
<evidence type="ECO:0000313" key="2">
    <source>
        <dbReference type="Proteomes" id="UP000605986"/>
    </source>
</evidence>
<dbReference type="OrthoDB" id="5243686at2759"/>
<organism evidence="1 2">
    <name type="scientific">Fusarium austroafricanum</name>
    <dbReference type="NCBI Taxonomy" id="2364996"/>
    <lineage>
        <taxon>Eukaryota</taxon>
        <taxon>Fungi</taxon>
        <taxon>Dikarya</taxon>
        <taxon>Ascomycota</taxon>
        <taxon>Pezizomycotina</taxon>
        <taxon>Sordariomycetes</taxon>
        <taxon>Hypocreomycetidae</taxon>
        <taxon>Hypocreales</taxon>
        <taxon>Nectriaceae</taxon>
        <taxon>Fusarium</taxon>
        <taxon>Fusarium concolor species complex</taxon>
    </lineage>
</organism>
<gene>
    <name evidence="1" type="ORF">F53441_10113</name>
</gene>
<dbReference type="AlphaFoldDB" id="A0A8H4KB42"/>
<evidence type="ECO:0000313" key="1">
    <source>
        <dbReference type="EMBL" id="KAF4446228.1"/>
    </source>
</evidence>
<comment type="caution">
    <text evidence="1">The sequence shown here is derived from an EMBL/GenBank/DDBJ whole genome shotgun (WGS) entry which is preliminary data.</text>
</comment>
<protein>
    <submittedName>
        <fullName evidence="1">Uncharacterized protein</fullName>
    </submittedName>
</protein>
<dbReference type="Proteomes" id="UP000605986">
    <property type="component" value="Unassembled WGS sequence"/>
</dbReference>
<dbReference type="EMBL" id="JAADJG010000471">
    <property type="protein sequence ID" value="KAF4446228.1"/>
    <property type="molecule type" value="Genomic_DNA"/>
</dbReference>